<protein>
    <submittedName>
        <fullName evidence="4">Sensor domain-containing protein</fullName>
    </submittedName>
</protein>
<dbReference type="Pfam" id="PF13796">
    <property type="entry name" value="Sensor"/>
    <property type="match status" value="1"/>
</dbReference>
<feature type="transmembrane region" description="Helical" evidence="2">
    <location>
        <begin position="55"/>
        <end position="76"/>
    </location>
</feature>
<dbReference type="EMBL" id="JBHSPW010000011">
    <property type="protein sequence ID" value="MFC5895639.1"/>
    <property type="molecule type" value="Genomic_DNA"/>
</dbReference>
<proteinExistence type="predicted"/>
<evidence type="ECO:0000259" key="3">
    <source>
        <dbReference type="Pfam" id="PF13796"/>
    </source>
</evidence>
<evidence type="ECO:0000313" key="4">
    <source>
        <dbReference type="EMBL" id="MFC5895639.1"/>
    </source>
</evidence>
<keyword evidence="5" id="KW-1185">Reference proteome</keyword>
<feature type="transmembrane region" description="Helical" evidence="2">
    <location>
        <begin position="132"/>
        <end position="153"/>
    </location>
</feature>
<accession>A0ABW1FQV5</accession>
<dbReference type="InterPro" id="IPR025828">
    <property type="entry name" value="Put_sensor_dom"/>
</dbReference>
<organism evidence="4 5">
    <name type="scientific">Streptomyces ramulosus</name>
    <dbReference type="NCBI Taxonomy" id="47762"/>
    <lineage>
        <taxon>Bacteria</taxon>
        <taxon>Bacillati</taxon>
        <taxon>Actinomycetota</taxon>
        <taxon>Actinomycetes</taxon>
        <taxon>Kitasatosporales</taxon>
        <taxon>Streptomycetaceae</taxon>
        <taxon>Streptomyces</taxon>
    </lineage>
</organism>
<feature type="region of interest" description="Disordered" evidence="1">
    <location>
        <begin position="235"/>
        <end position="270"/>
    </location>
</feature>
<name>A0ABW1FQV5_9ACTN</name>
<comment type="caution">
    <text evidence="4">The sequence shown here is derived from an EMBL/GenBank/DDBJ whole genome shotgun (WGS) entry which is preliminary data.</text>
</comment>
<feature type="transmembrane region" description="Helical" evidence="2">
    <location>
        <begin position="31"/>
        <end position="49"/>
    </location>
</feature>
<keyword evidence="2" id="KW-0812">Transmembrane</keyword>
<evidence type="ECO:0000313" key="5">
    <source>
        <dbReference type="Proteomes" id="UP001596241"/>
    </source>
</evidence>
<feature type="compositionally biased region" description="Low complexity" evidence="1">
    <location>
        <begin position="237"/>
        <end position="247"/>
    </location>
</feature>
<reference evidence="5" key="1">
    <citation type="journal article" date="2019" name="Int. J. Syst. Evol. Microbiol.">
        <title>The Global Catalogue of Microorganisms (GCM) 10K type strain sequencing project: providing services to taxonomists for standard genome sequencing and annotation.</title>
        <authorList>
            <consortium name="The Broad Institute Genomics Platform"/>
            <consortium name="The Broad Institute Genome Sequencing Center for Infectious Disease"/>
            <person name="Wu L."/>
            <person name="Ma J."/>
        </authorList>
    </citation>
    <scope>NUCLEOTIDE SEQUENCE [LARGE SCALE GENOMIC DNA]</scope>
    <source>
        <strain evidence="5">CGMCC 1.15809</strain>
    </source>
</reference>
<dbReference type="RefSeq" id="WP_345088409.1">
    <property type="nucleotide sequence ID" value="NZ_BAAAWG010000014.1"/>
</dbReference>
<feature type="compositionally biased region" description="Basic and acidic residues" evidence="1">
    <location>
        <begin position="255"/>
        <end position="270"/>
    </location>
</feature>
<dbReference type="Proteomes" id="UP001596241">
    <property type="component" value="Unassembled WGS sequence"/>
</dbReference>
<evidence type="ECO:0000256" key="1">
    <source>
        <dbReference type="SAM" id="MobiDB-lite"/>
    </source>
</evidence>
<feature type="domain" description="Putative sensor" evidence="3">
    <location>
        <begin position="34"/>
        <end position="226"/>
    </location>
</feature>
<keyword evidence="2" id="KW-1133">Transmembrane helix</keyword>
<feature type="transmembrane region" description="Helical" evidence="2">
    <location>
        <begin position="193"/>
        <end position="214"/>
    </location>
</feature>
<sequence>MTMATASERRAGAPRVLLALCAPFSGRTWRAFLYLLSSLPVAVALFAYATTMTSLSAGLLVTIAGVPLFAATLAGARGLGALERARARALLGTAVAAPPPVKPTGNGVVRWTAALLRNGAAWRQLLFCALRFPWAIAAFVCAVTYWLLAWSLLTYPLWRWTFPRYLDRPGIQLWKPGAVPGDVSGYVDTPAEIAVAAALGLLLVLALPHVTYALTAPDRALVRVLLGPWPGTAPESGTGAWPGAAGAPYGGAPEGARDAALRDGPAPRES</sequence>
<evidence type="ECO:0000256" key="2">
    <source>
        <dbReference type="SAM" id="Phobius"/>
    </source>
</evidence>
<gene>
    <name evidence="4" type="ORF">ACFP3M_22855</name>
</gene>
<keyword evidence="2" id="KW-0472">Membrane</keyword>